<evidence type="ECO:0000313" key="1">
    <source>
        <dbReference type="Ensembl" id="ENSMSIP00000012782.1"/>
    </source>
</evidence>
<keyword evidence="2" id="KW-1185">Reference proteome</keyword>
<dbReference type="Ensembl" id="ENSMSIT00000016220.1">
    <property type="protein sequence ID" value="ENSMSIP00000012782.1"/>
    <property type="gene ID" value="ENSMSIG00000011093.1"/>
</dbReference>
<organism evidence="1 2">
    <name type="scientific">Mus spicilegus</name>
    <name type="common">Mound-building mouse</name>
    <dbReference type="NCBI Taxonomy" id="10103"/>
    <lineage>
        <taxon>Eukaryota</taxon>
        <taxon>Metazoa</taxon>
        <taxon>Chordata</taxon>
        <taxon>Craniata</taxon>
        <taxon>Vertebrata</taxon>
        <taxon>Euteleostomi</taxon>
        <taxon>Mammalia</taxon>
        <taxon>Eutheria</taxon>
        <taxon>Euarchontoglires</taxon>
        <taxon>Glires</taxon>
        <taxon>Rodentia</taxon>
        <taxon>Myomorpha</taxon>
        <taxon>Muroidea</taxon>
        <taxon>Muridae</taxon>
        <taxon>Murinae</taxon>
        <taxon>Mus</taxon>
        <taxon>Mus</taxon>
    </lineage>
</organism>
<reference evidence="1" key="2">
    <citation type="submission" date="2025-09" db="UniProtKB">
        <authorList>
            <consortium name="Ensembl"/>
        </authorList>
    </citation>
    <scope>IDENTIFICATION</scope>
</reference>
<accession>A0A8C6GX77</accession>
<protein>
    <submittedName>
        <fullName evidence="1">Uncharacterized protein</fullName>
    </submittedName>
</protein>
<evidence type="ECO:0000313" key="2">
    <source>
        <dbReference type="Proteomes" id="UP000694415"/>
    </source>
</evidence>
<dbReference type="AlphaFoldDB" id="A0A8C6GX77"/>
<dbReference type="Proteomes" id="UP000694415">
    <property type="component" value="Unplaced"/>
</dbReference>
<proteinExistence type="predicted"/>
<sequence length="168" mass="18835">MMSSQCHLALSNHSALVRTAMRQGSDAYQATHHSVPGIVLILQQSHHCLLHSKGVQTEGGAVSSHGLCPPHYPILLDDKDLVFHGTDKEGPLTSFPMGDSISLHLGQQCENRQRQKSVRSKLDILKARCKTSGRREGRFEEKIQKADFFFKLINLFIYFGFSRRGFSV</sequence>
<reference evidence="1" key="1">
    <citation type="submission" date="2025-08" db="UniProtKB">
        <authorList>
            <consortium name="Ensembl"/>
        </authorList>
    </citation>
    <scope>IDENTIFICATION</scope>
</reference>
<name>A0A8C6GX77_MUSSI</name>